<proteinExistence type="predicted"/>
<keyword evidence="1" id="KW-0472">Membrane</keyword>
<dbReference type="EMBL" id="GBXM01008343">
    <property type="protein sequence ID" value="JAI00235.1"/>
    <property type="molecule type" value="Transcribed_RNA"/>
</dbReference>
<organism evidence="2">
    <name type="scientific">Anguilla anguilla</name>
    <name type="common">European freshwater eel</name>
    <name type="synonym">Muraena anguilla</name>
    <dbReference type="NCBI Taxonomy" id="7936"/>
    <lineage>
        <taxon>Eukaryota</taxon>
        <taxon>Metazoa</taxon>
        <taxon>Chordata</taxon>
        <taxon>Craniata</taxon>
        <taxon>Vertebrata</taxon>
        <taxon>Euteleostomi</taxon>
        <taxon>Actinopterygii</taxon>
        <taxon>Neopterygii</taxon>
        <taxon>Teleostei</taxon>
        <taxon>Anguilliformes</taxon>
        <taxon>Anguillidae</taxon>
        <taxon>Anguilla</taxon>
    </lineage>
</organism>
<keyword evidence="1" id="KW-1133">Transmembrane helix</keyword>
<evidence type="ECO:0000256" key="1">
    <source>
        <dbReference type="SAM" id="Phobius"/>
    </source>
</evidence>
<keyword evidence="1" id="KW-0812">Transmembrane</keyword>
<reference evidence="2" key="2">
    <citation type="journal article" date="2015" name="Fish Shellfish Immunol.">
        <title>Early steps in the European eel (Anguilla anguilla)-Vibrio vulnificus interaction in the gills: Role of the RtxA13 toxin.</title>
        <authorList>
            <person name="Callol A."/>
            <person name="Pajuelo D."/>
            <person name="Ebbesson L."/>
            <person name="Teles M."/>
            <person name="MacKenzie S."/>
            <person name="Amaro C."/>
        </authorList>
    </citation>
    <scope>NUCLEOTIDE SEQUENCE</scope>
</reference>
<evidence type="ECO:0000313" key="2">
    <source>
        <dbReference type="EMBL" id="JAI00235.1"/>
    </source>
</evidence>
<name>A0A0E9XC78_ANGAN</name>
<protein>
    <submittedName>
        <fullName evidence="2">Uncharacterized protein</fullName>
    </submittedName>
</protein>
<reference evidence="2" key="1">
    <citation type="submission" date="2014-11" db="EMBL/GenBank/DDBJ databases">
        <authorList>
            <person name="Amaro Gonzalez C."/>
        </authorList>
    </citation>
    <scope>NUCLEOTIDE SEQUENCE</scope>
</reference>
<feature type="transmembrane region" description="Helical" evidence="1">
    <location>
        <begin position="14"/>
        <end position="33"/>
    </location>
</feature>
<accession>A0A0E9XC78</accession>
<sequence length="52" mass="6357">MGAPKKMPFTFEIIYIYKHLSFHICLVVLYTILSKDLRHYLQNTRTNKRRTR</sequence>
<dbReference type="AlphaFoldDB" id="A0A0E9XC78"/>